<reference evidence="7" key="1">
    <citation type="journal article" date="2021" name="PeerJ">
        <title>Extensive microbial diversity within the chicken gut microbiome revealed by metagenomics and culture.</title>
        <authorList>
            <person name="Gilroy R."/>
            <person name="Ravi A."/>
            <person name="Getino M."/>
            <person name="Pursley I."/>
            <person name="Horton D.L."/>
            <person name="Alikhan N.F."/>
            <person name="Baker D."/>
            <person name="Gharbi K."/>
            <person name="Hall N."/>
            <person name="Watson M."/>
            <person name="Adriaenssens E.M."/>
            <person name="Foster-Nyarko E."/>
            <person name="Jarju S."/>
            <person name="Secka A."/>
            <person name="Antonio M."/>
            <person name="Oren A."/>
            <person name="Chaudhuri R.R."/>
            <person name="La Ragione R."/>
            <person name="Hildebrand F."/>
            <person name="Pallen M.J."/>
        </authorList>
    </citation>
    <scope>NUCLEOTIDE SEQUENCE</scope>
    <source>
        <strain evidence="7">ChiGjej2B2-19336</strain>
    </source>
</reference>
<dbReference type="SUPFAM" id="SSF52540">
    <property type="entry name" value="P-loop containing nucleoside triphosphate hydrolases"/>
    <property type="match status" value="1"/>
</dbReference>
<evidence type="ECO:0000313" key="8">
    <source>
        <dbReference type="Proteomes" id="UP000698963"/>
    </source>
</evidence>
<protein>
    <recommendedName>
        <fullName evidence="3">ribose 1,5-bisphosphate phosphokinase</fullName>
        <ecNumber evidence="3">2.7.4.23</ecNumber>
    </recommendedName>
</protein>
<dbReference type="AlphaFoldDB" id="A0A921AXM8"/>
<evidence type="ECO:0000256" key="2">
    <source>
        <dbReference type="ARBA" id="ARBA00005069"/>
    </source>
</evidence>
<evidence type="ECO:0000256" key="4">
    <source>
        <dbReference type="ARBA" id="ARBA00022679"/>
    </source>
</evidence>
<dbReference type="GO" id="GO:0005524">
    <property type="term" value="F:ATP binding"/>
    <property type="evidence" value="ECO:0007669"/>
    <property type="project" value="UniProtKB-KW"/>
</dbReference>
<dbReference type="NCBIfam" id="TIGR02322">
    <property type="entry name" value="phosphon_PhnN"/>
    <property type="match status" value="1"/>
</dbReference>
<dbReference type="GO" id="GO:0006015">
    <property type="term" value="P:5-phosphoribose 1-diphosphate biosynthetic process"/>
    <property type="evidence" value="ECO:0007669"/>
    <property type="project" value="InterPro"/>
</dbReference>
<dbReference type="InterPro" id="IPR027417">
    <property type="entry name" value="P-loop_NTPase"/>
</dbReference>
<keyword evidence="5" id="KW-0547">Nucleotide-binding</keyword>
<dbReference type="RefSeq" id="WP_304122830.1">
    <property type="nucleotide sequence ID" value="NZ_DYZA01000183.1"/>
</dbReference>
<evidence type="ECO:0000313" key="7">
    <source>
        <dbReference type="EMBL" id="HJD97786.1"/>
    </source>
</evidence>
<dbReference type="EC" id="2.7.4.23" evidence="3"/>
<dbReference type="Gene3D" id="3.40.50.300">
    <property type="entry name" value="P-loop containing nucleotide triphosphate hydrolases"/>
    <property type="match status" value="1"/>
</dbReference>
<evidence type="ECO:0000256" key="3">
    <source>
        <dbReference type="ARBA" id="ARBA00012892"/>
    </source>
</evidence>
<organism evidence="7 8">
    <name type="scientific">Mailhella massiliensis</name>
    <dbReference type="NCBI Taxonomy" id="1903261"/>
    <lineage>
        <taxon>Bacteria</taxon>
        <taxon>Pseudomonadati</taxon>
        <taxon>Thermodesulfobacteriota</taxon>
        <taxon>Desulfovibrionia</taxon>
        <taxon>Desulfovibrionales</taxon>
        <taxon>Desulfovibrionaceae</taxon>
        <taxon>Mailhella</taxon>
    </lineage>
</organism>
<comment type="catalytic activity">
    <reaction evidence="1">
        <text>alpha-D-ribose 1,5-bisphosphate + ATP = 5-phospho-alpha-D-ribose 1-diphosphate + ADP</text>
        <dbReference type="Rhea" id="RHEA:20109"/>
        <dbReference type="ChEBI" id="CHEBI:30616"/>
        <dbReference type="ChEBI" id="CHEBI:58017"/>
        <dbReference type="ChEBI" id="CHEBI:68688"/>
        <dbReference type="ChEBI" id="CHEBI:456216"/>
        <dbReference type="EC" id="2.7.4.23"/>
    </reaction>
</comment>
<dbReference type="InterPro" id="IPR012699">
    <property type="entry name" value="PhnN"/>
</dbReference>
<evidence type="ECO:0000256" key="5">
    <source>
        <dbReference type="ARBA" id="ARBA00022741"/>
    </source>
</evidence>
<proteinExistence type="predicted"/>
<sequence>MHGTGWRGGLIYVPSGAGKDSLLSALRSHAHGLPLAFVRRYITRPADTGAERHIPVSRERFEELSAMGRFSLQWASHGCRYGIPSAWDHLLESGISLLVNGSRTAFPLARQRYPNILPVLISAPPALLYARLLARGRESHEEREERLRAAFTPIPEEESVTQWIHIENAGSLQEAVLKLVNALRATLTSL</sequence>
<accession>A0A921AXM8</accession>
<evidence type="ECO:0000256" key="1">
    <source>
        <dbReference type="ARBA" id="ARBA00000373"/>
    </source>
</evidence>
<comment type="caution">
    <text evidence="7">The sequence shown here is derived from an EMBL/GenBank/DDBJ whole genome shotgun (WGS) entry which is preliminary data.</text>
</comment>
<keyword evidence="4" id="KW-0808">Transferase</keyword>
<evidence type="ECO:0000256" key="6">
    <source>
        <dbReference type="ARBA" id="ARBA00022840"/>
    </source>
</evidence>
<gene>
    <name evidence="7" type="primary">phnN</name>
    <name evidence="7" type="ORF">K8W16_09095</name>
</gene>
<keyword evidence="6" id="KW-0067">ATP-binding</keyword>
<reference evidence="7" key="2">
    <citation type="submission" date="2021-09" db="EMBL/GenBank/DDBJ databases">
        <authorList>
            <person name="Gilroy R."/>
        </authorList>
    </citation>
    <scope>NUCLEOTIDE SEQUENCE</scope>
    <source>
        <strain evidence="7">ChiGjej2B2-19336</strain>
    </source>
</reference>
<name>A0A921AXM8_9BACT</name>
<comment type="pathway">
    <text evidence="2">Metabolic intermediate biosynthesis; 5-phospho-alpha-D-ribose 1-diphosphate biosynthesis; 5-phospho-alpha-D-ribose 1-diphosphate from D-ribose 5-phosphate (route II): step 3/3.</text>
</comment>
<dbReference type="GO" id="GO:0033863">
    <property type="term" value="F:ribose 1,5-bisphosphate phosphokinase activity"/>
    <property type="evidence" value="ECO:0007669"/>
    <property type="project" value="UniProtKB-EC"/>
</dbReference>
<dbReference type="Proteomes" id="UP000698963">
    <property type="component" value="Unassembled WGS sequence"/>
</dbReference>
<dbReference type="EMBL" id="DYZA01000183">
    <property type="protein sequence ID" value="HJD97786.1"/>
    <property type="molecule type" value="Genomic_DNA"/>
</dbReference>